<dbReference type="AlphaFoldDB" id="A0A5N5QVL7"/>
<accession>A0A5N5QVL7</accession>
<dbReference type="Proteomes" id="UP000383932">
    <property type="component" value="Unassembled WGS sequence"/>
</dbReference>
<feature type="compositionally biased region" description="Basic and acidic residues" evidence="1">
    <location>
        <begin position="127"/>
        <end position="147"/>
    </location>
</feature>
<evidence type="ECO:0000256" key="1">
    <source>
        <dbReference type="SAM" id="MobiDB-lite"/>
    </source>
</evidence>
<feature type="compositionally biased region" description="Basic residues" evidence="1">
    <location>
        <begin position="115"/>
        <end position="126"/>
    </location>
</feature>
<comment type="caution">
    <text evidence="2">The sequence shown here is derived from an EMBL/GenBank/DDBJ whole genome shotgun (WGS) entry which is preliminary data.</text>
</comment>
<feature type="compositionally biased region" description="Basic and acidic residues" evidence="1">
    <location>
        <begin position="88"/>
        <end position="114"/>
    </location>
</feature>
<reference evidence="2 3" key="1">
    <citation type="journal article" date="2019" name="Fungal Biol. Biotechnol.">
        <title>Draft genome sequence of fastidious pathogen Ceratobasidium theobromae, which causes vascular-streak dieback in Theobroma cacao.</title>
        <authorList>
            <person name="Ali S.S."/>
            <person name="Asman A."/>
            <person name="Shao J."/>
            <person name="Firmansyah A.P."/>
            <person name="Susilo A.W."/>
            <person name="Rosmana A."/>
            <person name="McMahon P."/>
            <person name="Junaid M."/>
            <person name="Guest D."/>
            <person name="Kheng T.Y."/>
            <person name="Meinhardt L.W."/>
            <person name="Bailey B.A."/>
        </authorList>
    </citation>
    <scope>NUCLEOTIDE SEQUENCE [LARGE SCALE GENOMIC DNA]</scope>
    <source>
        <strain evidence="2 3">CT2</strain>
    </source>
</reference>
<proteinExistence type="predicted"/>
<evidence type="ECO:0000313" key="2">
    <source>
        <dbReference type="EMBL" id="KAB5595621.1"/>
    </source>
</evidence>
<feature type="compositionally biased region" description="Polar residues" evidence="1">
    <location>
        <begin position="176"/>
        <end position="189"/>
    </location>
</feature>
<organism evidence="2 3">
    <name type="scientific">Ceratobasidium theobromae</name>
    <dbReference type="NCBI Taxonomy" id="1582974"/>
    <lineage>
        <taxon>Eukaryota</taxon>
        <taxon>Fungi</taxon>
        <taxon>Dikarya</taxon>
        <taxon>Basidiomycota</taxon>
        <taxon>Agaricomycotina</taxon>
        <taxon>Agaricomycetes</taxon>
        <taxon>Cantharellales</taxon>
        <taxon>Ceratobasidiaceae</taxon>
        <taxon>Ceratobasidium</taxon>
    </lineage>
</organism>
<feature type="region of interest" description="Disordered" evidence="1">
    <location>
        <begin position="1"/>
        <end position="220"/>
    </location>
</feature>
<feature type="compositionally biased region" description="Basic and acidic residues" evidence="1">
    <location>
        <begin position="60"/>
        <end position="69"/>
    </location>
</feature>
<protein>
    <submittedName>
        <fullName evidence="2">Uncharacterized protein</fullName>
    </submittedName>
</protein>
<keyword evidence="3" id="KW-1185">Reference proteome</keyword>
<name>A0A5N5QVL7_9AGAM</name>
<feature type="compositionally biased region" description="Basic and acidic residues" evidence="1">
    <location>
        <begin position="155"/>
        <end position="174"/>
    </location>
</feature>
<sequence length="220" mass="24760">MSASTRSSTSDPPVSPVNPDEERTSAIGDNPESEPESPVVGDSALETTSHDDVTPIPQPDHQHETESRRSTRGWNVTILCCVSSGHATENDKLPVKDEKQSKKDKAKEKEERKEAKRKKKEARKRKREEEAKQKREQEELKKNNKFKEKPKKGKKDPEKERRSKGEKTAGDRKTSQSKPGATSKQSGSCLSAKPYDEKPGDNRTTTSRKSRNTMPKQRPV</sequence>
<evidence type="ECO:0000313" key="3">
    <source>
        <dbReference type="Proteomes" id="UP000383932"/>
    </source>
</evidence>
<feature type="compositionally biased region" description="Polar residues" evidence="1">
    <location>
        <begin position="1"/>
        <end position="12"/>
    </location>
</feature>
<gene>
    <name evidence="2" type="ORF">CTheo_859</name>
</gene>
<dbReference type="EMBL" id="SSOP01000007">
    <property type="protein sequence ID" value="KAB5595621.1"/>
    <property type="molecule type" value="Genomic_DNA"/>
</dbReference>